<dbReference type="SUPFAM" id="SSF53448">
    <property type="entry name" value="Nucleotide-diphospho-sugar transferases"/>
    <property type="match status" value="1"/>
</dbReference>
<dbReference type="CDD" id="cd02511">
    <property type="entry name" value="Beta4Glucosyltransferase"/>
    <property type="match status" value="1"/>
</dbReference>
<dbReference type="AlphaFoldDB" id="A0A0S7Y3W8"/>
<evidence type="ECO:0000313" key="4">
    <source>
        <dbReference type="Proteomes" id="UP000051861"/>
    </source>
</evidence>
<dbReference type="Gene3D" id="3.90.550.10">
    <property type="entry name" value="Spore Coat Polysaccharide Biosynthesis Protein SpsA, Chain A"/>
    <property type="match status" value="1"/>
</dbReference>
<evidence type="ECO:0000256" key="1">
    <source>
        <dbReference type="SAM" id="Phobius"/>
    </source>
</evidence>
<dbReference type="InterPro" id="IPR029044">
    <property type="entry name" value="Nucleotide-diphossugar_trans"/>
</dbReference>
<evidence type="ECO:0000313" key="3">
    <source>
        <dbReference type="EMBL" id="KPJ69458.1"/>
    </source>
</evidence>
<gene>
    <name evidence="3" type="ORF">AMJ44_03835</name>
</gene>
<keyword evidence="1" id="KW-0472">Membrane</keyword>
<proteinExistence type="predicted"/>
<dbReference type="PANTHER" id="PTHR43630">
    <property type="entry name" value="POLY-BETA-1,6-N-ACETYL-D-GLUCOSAMINE SYNTHASE"/>
    <property type="match status" value="1"/>
</dbReference>
<dbReference type="Pfam" id="PF00535">
    <property type="entry name" value="Glycos_transf_2"/>
    <property type="match status" value="1"/>
</dbReference>
<comment type="caution">
    <text evidence="3">The sequence shown here is derived from an EMBL/GenBank/DDBJ whole genome shotgun (WGS) entry which is preliminary data.</text>
</comment>
<dbReference type="Proteomes" id="UP000051861">
    <property type="component" value="Unassembled WGS sequence"/>
</dbReference>
<dbReference type="EMBL" id="LIZX01000024">
    <property type="protein sequence ID" value="KPJ69458.1"/>
    <property type="molecule type" value="Genomic_DNA"/>
</dbReference>
<feature type="transmembrane region" description="Helical" evidence="1">
    <location>
        <begin position="230"/>
        <end position="248"/>
    </location>
</feature>
<keyword evidence="1" id="KW-0812">Transmembrane</keyword>
<name>A0A0S7Y3W8_UNCSA</name>
<dbReference type="PANTHER" id="PTHR43630:SF2">
    <property type="entry name" value="GLYCOSYLTRANSFERASE"/>
    <property type="match status" value="1"/>
</dbReference>
<organism evidence="3 4">
    <name type="scientific">candidate division WOR-1 bacterium DG_54_3</name>
    <dbReference type="NCBI Taxonomy" id="1703775"/>
    <lineage>
        <taxon>Bacteria</taxon>
        <taxon>Bacillati</taxon>
        <taxon>Saganbacteria</taxon>
    </lineage>
</organism>
<dbReference type="InterPro" id="IPR001173">
    <property type="entry name" value="Glyco_trans_2-like"/>
</dbReference>
<evidence type="ECO:0000259" key="2">
    <source>
        <dbReference type="Pfam" id="PF00535"/>
    </source>
</evidence>
<accession>A0A0S7Y3W8</accession>
<feature type="domain" description="Glycosyltransferase 2-like" evidence="2">
    <location>
        <begin position="5"/>
        <end position="114"/>
    </location>
</feature>
<sequence length="254" mass="30128">MPEISVVIATKNEERNIRDCLESVKWADEIIIVDDASSDKTVEVCKVYTDKIFINDSKGSFHKNKNFGLEKAVGDWILSLDADERIPEDLSKEIRIAVKDERKVGYYISRKNFFLSKWIRGCGWYPDYIIRLFRKGVTKWPLEIHDVPMIKERDKVGYLRNSMIHISYTSLEQYFDKSTRYTTRLAQEEYEKGARITKTNFLILFLAKPLAWFFRKYFLMRGYRDGFRGFFISVSSALTIFMTYAKLWEMCRRD</sequence>
<protein>
    <recommendedName>
        <fullName evidence="2">Glycosyltransferase 2-like domain-containing protein</fullName>
    </recommendedName>
</protein>
<keyword evidence="1" id="KW-1133">Transmembrane helix</keyword>
<reference evidence="3 4" key="1">
    <citation type="journal article" date="2015" name="Microbiome">
        <title>Genomic resolution of linkages in carbon, nitrogen, and sulfur cycling among widespread estuary sediment bacteria.</title>
        <authorList>
            <person name="Baker B.J."/>
            <person name="Lazar C.S."/>
            <person name="Teske A.P."/>
            <person name="Dick G.J."/>
        </authorList>
    </citation>
    <scope>NUCLEOTIDE SEQUENCE [LARGE SCALE GENOMIC DNA]</scope>
    <source>
        <strain evidence="3">DG_54_3</strain>
    </source>
</reference>
<dbReference type="PATRIC" id="fig|1703775.3.peg.894"/>